<sequence length="296" mass="33705">MPIKIESDATDTISLTEFLDHIEHEVEISDIDQLAATSDKLKALCNNRSFLGEFITRQLENAARMQLKNSYNSQVLILGGGDNWFARANFWPAAKDSIVNSTGRETFYYDVPHDHNFNFLTIGYYGPGYESDFYEYDHSKVQGYVGEKVELRPIGRIGIPQGHMLLYRRSLDVHSQLYPDSFSITLNLVHTDQVEISQINQYYFDVKNSTIGAIINRNAAPFLISAARHLGLEGADQIFSELISPRYPARIRAEAMYALFERQPGERERLIALAADDTSDYLSNIVHQDFVYRATT</sequence>
<name>A0A2S7F1S4_9XANT</name>
<dbReference type="AlphaFoldDB" id="A0A2S7F1S4"/>
<gene>
    <name evidence="1" type="ORF">XhyaCFBP1156_03260</name>
</gene>
<evidence type="ECO:0000313" key="2">
    <source>
        <dbReference type="Proteomes" id="UP000238261"/>
    </source>
</evidence>
<proteinExistence type="predicted"/>
<dbReference type="OrthoDB" id="8778913at2"/>
<organism evidence="1 2">
    <name type="scientific">Xanthomonas hyacinthi</name>
    <dbReference type="NCBI Taxonomy" id="56455"/>
    <lineage>
        <taxon>Bacteria</taxon>
        <taxon>Pseudomonadati</taxon>
        <taxon>Pseudomonadota</taxon>
        <taxon>Gammaproteobacteria</taxon>
        <taxon>Lysobacterales</taxon>
        <taxon>Lysobacteraceae</taxon>
        <taxon>Xanthomonas</taxon>
    </lineage>
</organism>
<evidence type="ECO:0000313" key="1">
    <source>
        <dbReference type="EMBL" id="PPU99302.1"/>
    </source>
</evidence>
<dbReference type="Proteomes" id="UP000238261">
    <property type="component" value="Unassembled WGS sequence"/>
</dbReference>
<comment type="caution">
    <text evidence="1">The sequence shown here is derived from an EMBL/GenBank/DDBJ whole genome shotgun (WGS) entry which is preliminary data.</text>
</comment>
<accession>A0A2S7F1S4</accession>
<reference evidence="2" key="1">
    <citation type="submission" date="2016-08" db="EMBL/GenBank/DDBJ databases">
        <authorList>
            <person name="Merda D."/>
            <person name="Briand M."/>
            <person name="Taghouti G."/>
            <person name="Carrere S."/>
            <person name="Gouzy J."/>
            <person name="Portier P."/>
            <person name="Jacques M.-A."/>
            <person name="Fischer-Le Saux M."/>
        </authorList>
    </citation>
    <scope>NUCLEOTIDE SEQUENCE [LARGE SCALE GENOMIC DNA]</scope>
    <source>
        <strain evidence="2">CFBP1156</strain>
    </source>
</reference>
<dbReference type="EMBL" id="MDEG01000002">
    <property type="protein sequence ID" value="PPU99302.1"/>
    <property type="molecule type" value="Genomic_DNA"/>
</dbReference>
<protein>
    <submittedName>
        <fullName evidence="1">Uncharacterized protein</fullName>
    </submittedName>
</protein>
<dbReference type="RefSeq" id="WP_053057156.1">
    <property type="nucleotide sequence ID" value="NZ_CP043476.1"/>
</dbReference>
<keyword evidence="2" id="KW-1185">Reference proteome</keyword>